<feature type="region of interest" description="Disordered" evidence="1">
    <location>
        <begin position="67"/>
        <end position="131"/>
    </location>
</feature>
<dbReference type="KEGG" id="ffu:CLAFUR5_03958"/>
<proteinExistence type="predicted"/>
<reference evidence="2" key="1">
    <citation type="submission" date="2021-12" db="EMBL/GenBank/DDBJ databases">
        <authorList>
            <person name="Zaccaron A."/>
            <person name="Stergiopoulos I."/>
        </authorList>
    </citation>
    <scope>NUCLEOTIDE SEQUENCE</scope>
    <source>
        <strain evidence="2">Race5_Kim</strain>
    </source>
</reference>
<dbReference type="Proteomes" id="UP000756132">
    <property type="component" value="Chromosome 4"/>
</dbReference>
<keyword evidence="3" id="KW-1185">Reference proteome</keyword>
<dbReference type="AlphaFoldDB" id="A0A9Q8LFL5"/>
<dbReference type="GeneID" id="71983836"/>
<accession>A0A9Q8LFL5</accession>
<dbReference type="RefSeq" id="XP_047760680.1">
    <property type="nucleotide sequence ID" value="XM_047903106.1"/>
</dbReference>
<organism evidence="2 3">
    <name type="scientific">Passalora fulva</name>
    <name type="common">Tomato leaf mold</name>
    <name type="synonym">Cladosporium fulvum</name>
    <dbReference type="NCBI Taxonomy" id="5499"/>
    <lineage>
        <taxon>Eukaryota</taxon>
        <taxon>Fungi</taxon>
        <taxon>Dikarya</taxon>
        <taxon>Ascomycota</taxon>
        <taxon>Pezizomycotina</taxon>
        <taxon>Dothideomycetes</taxon>
        <taxon>Dothideomycetidae</taxon>
        <taxon>Mycosphaerellales</taxon>
        <taxon>Mycosphaerellaceae</taxon>
        <taxon>Fulvia</taxon>
    </lineage>
</organism>
<name>A0A9Q8LFL5_PASFU</name>
<evidence type="ECO:0000313" key="2">
    <source>
        <dbReference type="EMBL" id="UJO16314.1"/>
    </source>
</evidence>
<gene>
    <name evidence="2" type="ORF">CLAFUR5_03958</name>
</gene>
<evidence type="ECO:0000256" key="1">
    <source>
        <dbReference type="SAM" id="MobiDB-lite"/>
    </source>
</evidence>
<feature type="compositionally biased region" description="Polar residues" evidence="1">
    <location>
        <begin position="1"/>
        <end position="17"/>
    </location>
</feature>
<evidence type="ECO:0000313" key="3">
    <source>
        <dbReference type="Proteomes" id="UP000756132"/>
    </source>
</evidence>
<reference evidence="2" key="2">
    <citation type="journal article" date="2022" name="Microb. Genom.">
        <title>A chromosome-scale genome assembly of the tomato pathogen Cladosporium fulvum reveals a compartmentalized genome architecture and the presence of a dispensable chromosome.</title>
        <authorList>
            <person name="Zaccaron A.Z."/>
            <person name="Chen L.H."/>
            <person name="Samaras A."/>
            <person name="Stergiopoulos I."/>
        </authorList>
    </citation>
    <scope>NUCLEOTIDE SEQUENCE</scope>
    <source>
        <strain evidence="2">Race5_Kim</strain>
    </source>
</reference>
<sequence length="167" mass="18049">MASSSCPSYSRGNSFHNQPAPRAESIAMAAQAYLAHQSALAEGQFIDIGMRKSRSVREVVSGGISAGKDFCKTNTLPKKPEAGPPETISALPVAEKAPKIAPPRPARDPGWFGVPGEPVRQGSQDSNCTITPEAWLRNRTPRAGEVMPSDPEAYRRNFELRDQDGLF</sequence>
<feature type="region of interest" description="Disordered" evidence="1">
    <location>
        <begin position="1"/>
        <end position="20"/>
    </location>
</feature>
<dbReference type="OMA" id="NSFHNQP"/>
<feature type="compositionally biased region" description="Polar residues" evidence="1">
    <location>
        <begin position="121"/>
        <end position="130"/>
    </location>
</feature>
<protein>
    <submittedName>
        <fullName evidence="2">Uncharacterized protein</fullName>
    </submittedName>
</protein>
<dbReference type="EMBL" id="CP090166">
    <property type="protein sequence ID" value="UJO16314.1"/>
    <property type="molecule type" value="Genomic_DNA"/>
</dbReference>